<evidence type="ECO:0000313" key="8">
    <source>
        <dbReference type="EMBL" id="MBD2704056.1"/>
    </source>
</evidence>
<keyword evidence="3" id="KW-0731">Sigma factor</keyword>
<feature type="region of interest" description="Disordered" evidence="5">
    <location>
        <begin position="1"/>
        <end position="31"/>
    </location>
</feature>
<dbReference type="InterPro" id="IPR013324">
    <property type="entry name" value="RNA_pol_sigma_r3/r4-like"/>
</dbReference>
<evidence type="ECO:0000259" key="7">
    <source>
        <dbReference type="Pfam" id="PF08281"/>
    </source>
</evidence>
<protein>
    <submittedName>
        <fullName evidence="8">RNA polymerase sigma-70 factor</fullName>
    </submittedName>
</protein>
<dbReference type="SUPFAM" id="SSF88659">
    <property type="entry name" value="Sigma3 and sigma4 domains of RNA polymerase sigma factors"/>
    <property type="match status" value="1"/>
</dbReference>
<keyword evidence="4" id="KW-0804">Transcription</keyword>
<comment type="similarity">
    <text evidence="1">Belongs to the sigma-70 factor family. ECF subfamily.</text>
</comment>
<dbReference type="NCBIfam" id="TIGR02937">
    <property type="entry name" value="sigma70-ECF"/>
    <property type="match status" value="1"/>
</dbReference>
<feature type="domain" description="RNA polymerase sigma-70 region 2" evidence="6">
    <location>
        <begin position="53"/>
        <end position="118"/>
    </location>
</feature>
<feature type="domain" description="RNA polymerase sigma factor 70 region 4 type 2" evidence="7">
    <location>
        <begin position="150"/>
        <end position="198"/>
    </location>
</feature>
<keyword evidence="2" id="KW-0805">Transcription regulation</keyword>
<dbReference type="InterPro" id="IPR013325">
    <property type="entry name" value="RNA_pol_sigma_r2"/>
</dbReference>
<dbReference type="Proteomes" id="UP000598820">
    <property type="component" value="Unassembled WGS sequence"/>
</dbReference>
<evidence type="ECO:0000256" key="5">
    <source>
        <dbReference type="SAM" id="MobiDB-lite"/>
    </source>
</evidence>
<dbReference type="RefSeq" id="WP_190890337.1">
    <property type="nucleotide sequence ID" value="NZ_JACWZY010000027.1"/>
</dbReference>
<dbReference type="InterPro" id="IPR014327">
    <property type="entry name" value="RNA_pol_sigma70_bacteroid"/>
</dbReference>
<dbReference type="PANTHER" id="PTHR43133">
    <property type="entry name" value="RNA POLYMERASE ECF-TYPE SIGMA FACTO"/>
    <property type="match status" value="1"/>
</dbReference>
<dbReference type="SUPFAM" id="SSF88946">
    <property type="entry name" value="Sigma2 domain of RNA polymerase sigma factors"/>
    <property type="match status" value="1"/>
</dbReference>
<evidence type="ECO:0000256" key="1">
    <source>
        <dbReference type="ARBA" id="ARBA00010641"/>
    </source>
</evidence>
<dbReference type="Gene3D" id="1.10.10.10">
    <property type="entry name" value="Winged helix-like DNA-binding domain superfamily/Winged helix DNA-binding domain"/>
    <property type="match status" value="1"/>
</dbReference>
<dbReference type="InterPro" id="IPR013249">
    <property type="entry name" value="RNA_pol_sigma70_r4_t2"/>
</dbReference>
<dbReference type="GO" id="GO:0006352">
    <property type="term" value="P:DNA-templated transcription initiation"/>
    <property type="evidence" value="ECO:0007669"/>
    <property type="project" value="InterPro"/>
</dbReference>
<evidence type="ECO:0000256" key="4">
    <source>
        <dbReference type="ARBA" id="ARBA00023163"/>
    </source>
</evidence>
<feature type="compositionally biased region" description="Polar residues" evidence="5">
    <location>
        <begin position="1"/>
        <end position="14"/>
    </location>
</feature>
<organism evidence="8 9">
    <name type="scientific">Spirosoma profusum</name>
    <dbReference type="NCBI Taxonomy" id="2771354"/>
    <lineage>
        <taxon>Bacteria</taxon>
        <taxon>Pseudomonadati</taxon>
        <taxon>Bacteroidota</taxon>
        <taxon>Cytophagia</taxon>
        <taxon>Cytophagales</taxon>
        <taxon>Cytophagaceae</taxon>
        <taxon>Spirosoma</taxon>
    </lineage>
</organism>
<name>A0A926Y179_9BACT</name>
<reference evidence="8" key="1">
    <citation type="submission" date="2020-09" db="EMBL/GenBank/DDBJ databases">
        <authorList>
            <person name="Kim M.K."/>
        </authorList>
    </citation>
    <scope>NUCLEOTIDE SEQUENCE</scope>
    <source>
        <strain evidence="8">BT702</strain>
    </source>
</reference>
<dbReference type="GO" id="GO:0003677">
    <property type="term" value="F:DNA binding"/>
    <property type="evidence" value="ECO:0007669"/>
    <property type="project" value="InterPro"/>
</dbReference>
<dbReference type="InterPro" id="IPR007627">
    <property type="entry name" value="RNA_pol_sigma70_r2"/>
</dbReference>
<accession>A0A926Y179</accession>
<evidence type="ECO:0000256" key="3">
    <source>
        <dbReference type="ARBA" id="ARBA00023082"/>
    </source>
</evidence>
<dbReference type="InterPro" id="IPR036388">
    <property type="entry name" value="WH-like_DNA-bd_sf"/>
</dbReference>
<dbReference type="PANTHER" id="PTHR43133:SF46">
    <property type="entry name" value="RNA POLYMERASE SIGMA-70 FACTOR ECF SUBFAMILY"/>
    <property type="match status" value="1"/>
</dbReference>
<sequence length="223" mass="26261">MRQNGTLRVFTTTESHPDQRMESPVPNEPSASDTEQFIRQAFLTDARLGCELLFRRYYVPLCSHAVRFVGAKAIGEDLVADVFEQFYSKQIFQSITSSYKAYLYKTVRHRAYNYLRQTLRRDTDLETAHYQDVADAQQPDAITHYEELYQDVEQALQTLPLQRRRIYLLHRFEGKKYAEIAEELSLSVRTVEVQIRQASHQLRNLLKDKWLLMLLLGISQYLF</sequence>
<dbReference type="NCBIfam" id="TIGR02985">
    <property type="entry name" value="Sig70_bacteroi1"/>
    <property type="match status" value="1"/>
</dbReference>
<evidence type="ECO:0000259" key="6">
    <source>
        <dbReference type="Pfam" id="PF04542"/>
    </source>
</evidence>
<dbReference type="Gene3D" id="1.10.1740.10">
    <property type="match status" value="1"/>
</dbReference>
<comment type="caution">
    <text evidence="8">The sequence shown here is derived from an EMBL/GenBank/DDBJ whole genome shotgun (WGS) entry which is preliminary data.</text>
</comment>
<dbReference type="InterPro" id="IPR014284">
    <property type="entry name" value="RNA_pol_sigma-70_dom"/>
</dbReference>
<dbReference type="InterPro" id="IPR039425">
    <property type="entry name" value="RNA_pol_sigma-70-like"/>
</dbReference>
<dbReference type="Pfam" id="PF04542">
    <property type="entry name" value="Sigma70_r2"/>
    <property type="match status" value="1"/>
</dbReference>
<proteinExistence type="inferred from homology"/>
<keyword evidence="9" id="KW-1185">Reference proteome</keyword>
<dbReference type="AlphaFoldDB" id="A0A926Y179"/>
<evidence type="ECO:0000313" key="9">
    <source>
        <dbReference type="Proteomes" id="UP000598820"/>
    </source>
</evidence>
<gene>
    <name evidence="8" type="ORF">IC229_25650</name>
</gene>
<dbReference type="CDD" id="cd06171">
    <property type="entry name" value="Sigma70_r4"/>
    <property type="match status" value="1"/>
</dbReference>
<dbReference type="Pfam" id="PF08281">
    <property type="entry name" value="Sigma70_r4_2"/>
    <property type="match status" value="1"/>
</dbReference>
<dbReference type="EMBL" id="JACWZY010000027">
    <property type="protein sequence ID" value="MBD2704056.1"/>
    <property type="molecule type" value="Genomic_DNA"/>
</dbReference>
<dbReference type="GO" id="GO:0016987">
    <property type="term" value="F:sigma factor activity"/>
    <property type="evidence" value="ECO:0007669"/>
    <property type="project" value="UniProtKB-KW"/>
</dbReference>
<evidence type="ECO:0000256" key="2">
    <source>
        <dbReference type="ARBA" id="ARBA00023015"/>
    </source>
</evidence>